<dbReference type="GO" id="GO:0003824">
    <property type="term" value="F:catalytic activity"/>
    <property type="evidence" value="ECO:0007669"/>
    <property type="project" value="InterPro"/>
</dbReference>
<feature type="domain" description="HIT" evidence="2">
    <location>
        <begin position="19"/>
        <end position="105"/>
    </location>
</feature>
<proteinExistence type="predicted"/>
<gene>
    <name evidence="3" type="ORF">H4687_006080</name>
</gene>
<dbReference type="Pfam" id="PF01230">
    <property type="entry name" value="HIT"/>
    <property type="match status" value="1"/>
</dbReference>
<evidence type="ECO:0000313" key="4">
    <source>
        <dbReference type="Proteomes" id="UP000629287"/>
    </source>
</evidence>
<dbReference type="Proteomes" id="UP000629287">
    <property type="component" value="Unassembled WGS sequence"/>
</dbReference>
<name>A0A8I0P599_9ACTN</name>
<evidence type="ECO:0000259" key="2">
    <source>
        <dbReference type="Pfam" id="PF01230"/>
    </source>
</evidence>
<dbReference type="Gene3D" id="3.30.428.10">
    <property type="entry name" value="HIT-like"/>
    <property type="match status" value="1"/>
</dbReference>
<comment type="caution">
    <text evidence="3">The sequence shown here is derived from an EMBL/GenBank/DDBJ whole genome shotgun (WGS) entry which is preliminary data.</text>
</comment>
<organism evidence="3 4">
    <name type="scientific">Streptomyces stelliscabiei</name>
    <dbReference type="NCBI Taxonomy" id="146820"/>
    <lineage>
        <taxon>Bacteria</taxon>
        <taxon>Bacillati</taxon>
        <taxon>Actinomycetota</taxon>
        <taxon>Actinomycetes</taxon>
        <taxon>Kitasatosporales</taxon>
        <taxon>Streptomycetaceae</taxon>
        <taxon>Streptomyces</taxon>
    </lineage>
</organism>
<dbReference type="AlphaFoldDB" id="A0A8I0P599"/>
<accession>A0A8I0P599</accession>
<dbReference type="SUPFAM" id="SSF54197">
    <property type="entry name" value="HIT-like"/>
    <property type="match status" value="1"/>
</dbReference>
<dbReference type="InterPro" id="IPR036265">
    <property type="entry name" value="HIT-like_sf"/>
</dbReference>
<protein>
    <submittedName>
        <fullName evidence="3">Histidine triad (HIT) family protein</fullName>
    </submittedName>
</protein>
<dbReference type="InterPro" id="IPR011146">
    <property type="entry name" value="HIT-like"/>
</dbReference>
<dbReference type="RefSeq" id="WP_052768265.1">
    <property type="nucleotide sequence ID" value="NZ_JADBGF010000001.1"/>
</dbReference>
<dbReference type="EMBL" id="JADBGF010000001">
    <property type="protein sequence ID" value="MBE1599951.1"/>
    <property type="molecule type" value="Genomic_DNA"/>
</dbReference>
<keyword evidence="4" id="KW-1185">Reference proteome</keyword>
<dbReference type="OrthoDB" id="9784774at2"/>
<reference evidence="3 4" key="1">
    <citation type="submission" date="2020-10" db="EMBL/GenBank/DDBJ databases">
        <title>Sequencing the genomes of 1000 actinobacteria strains.</title>
        <authorList>
            <person name="Klenk H.-P."/>
        </authorList>
    </citation>
    <scope>NUCLEOTIDE SEQUENCE [LARGE SCALE GENOMIC DNA]</scope>
    <source>
        <strain evidence="3 4">DSM 41803</strain>
    </source>
</reference>
<evidence type="ECO:0000313" key="3">
    <source>
        <dbReference type="EMBL" id="MBE1599951.1"/>
    </source>
</evidence>
<feature type="region of interest" description="Disordered" evidence="1">
    <location>
        <begin position="116"/>
        <end position="135"/>
    </location>
</feature>
<evidence type="ECO:0000256" key="1">
    <source>
        <dbReference type="SAM" id="MobiDB-lite"/>
    </source>
</evidence>
<dbReference type="GeneID" id="86830609"/>
<sequence>MADGLDWYCAQVLPGHIAVDVVCETDDVLAFRPPVPGFGAEHIIVIPKQHVRSLLELDADTAVKLLAVQQTVAAEVIDRHGGCQAITSIGDEQHNRHLHIHIAAGEGVARFVQRAPQVPDTQKPGRPNRPAEHDG</sequence>